<protein>
    <submittedName>
        <fullName evidence="2">Uncharacterized protein</fullName>
    </submittedName>
</protein>
<reference evidence="2" key="1">
    <citation type="submission" date="2012-04" db="EMBL/GenBank/DDBJ databases">
        <title>The Genome Sequence of Fusarium oxysporum melonis.</title>
        <authorList>
            <consortium name="The Broad Institute Genome Sequencing Platform"/>
            <person name="Ma L.-J."/>
            <person name="Gale L.R."/>
            <person name="Schwartz D.C."/>
            <person name="Zhou S."/>
            <person name="Corby-Kistler H."/>
            <person name="Young S.K."/>
            <person name="Zeng Q."/>
            <person name="Gargeya S."/>
            <person name="Fitzgerald M."/>
            <person name="Haas B."/>
            <person name="Abouelleil A."/>
            <person name="Alvarado L."/>
            <person name="Arachchi H.M."/>
            <person name="Berlin A."/>
            <person name="Brown A."/>
            <person name="Chapman S.B."/>
            <person name="Chen Z."/>
            <person name="Dunbar C."/>
            <person name="Freedman E."/>
            <person name="Gearin G."/>
            <person name="Goldberg J."/>
            <person name="Griggs A."/>
            <person name="Gujja S."/>
            <person name="Heiman D."/>
            <person name="Howarth C."/>
            <person name="Larson L."/>
            <person name="Lui A."/>
            <person name="MacDonald P.J.P."/>
            <person name="Montmayeur A."/>
            <person name="Murphy C."/>
            <person name="Neiman D."/>
            <person name="Pearson M."/>
            <person name="Priest M."/>
            <person name="Roberts A."/>
            <person name="Saif S."/>
            <person name="Shea T."/>
            <person name="Shenoy N."/>
            <person name="Sisk P."/>
            <person name="Stolte C."/>
            <person name="Sykes S."/>
            <person name="Wortman J."/>
            <person name="Nusbaum C."/>
            <person name="Birren B."/>
        </authorList>
    </citation>
    <scope>NUCLEOTIDE SEQUENCE</scope>
    <source>
        <strain evidence="2">26406</strain>
    </source>
</reference>
<dbReference type="HOGENOM" id="CLU_3106432_0_0_1"/>
<proteinExistence type="predicted"/>
<dbReference type="Proteomes" id="UP000030703">
    <property type="component" value="Unassembled WGS sequence"/>
</dbReference>
<gene>
    <name evidence="2" type="ORF">FOMG_09894</name>
</gene>
<feature type="region of interest" description="Disordered" evidence="1">
    <location>
        <begin position="1"/>
        <end position="27"/>
    </location>
</feature>
<accession>X0AUI3</accession>
<reference evidence="2" key="2">
    <citation type="submission" date="2012-05" db="EMBL/GenBank/DDBJ databases">
        <title>Annotation of the Genome Sequence of Fusarium oxysporum f. sp. melonis 26406.</title>
        <authorList>
            <consortium name="The Broad Institute Genomics Platform"/>
            <person name="Ma L.-J."/>
            <person name="Corby-Kistler H."/>
            <person name="Broz K."/>
            <person name="Gale L.R."/>
            <person name="Jonkers W."/>
            <person name="O'Donnell K."/>
            <person name="Ploetz R."/>
            <person name="Steinberg C."/>
            <person name="Schwartz D.C."/>
            <person name="VanEtten H."/>
            <person name="Zhou S."/>
            <person name="Young S.K."/>
            <person name="Zeng Q."/>
            <person name="Gargeya S."/>
            <person name="Fitzgerald M."/>
            <person name="Abouelleil A."/>
            <person name="Alvarado L."/>
            <person name="Chapman S.B."/>
            <person name="Gainer-Dewar J."/>
            <person name="Goldberg J."/>
            <person name="Griggs A."/>
            <person name="Gujja S."/>
            <person name="Hansen M."/>
            <person name="Howarth C."/>
            <person name="Imamovic A."/>
            <person name="Ireland A."/>
            <person name="Larimer J."/>
            <person name="McCowan C."/>
            <person name="Murphy C."/>
            <person name="Pearson M."/>
            <person name="Poon T.W."/>
            <person name="Priest M."/>
            <person name="Roberts A."/>
            <person name="Saif S."/>
            <person name="Shea T."/>
            <person name="Sykes S."/>
            <person name="Wortman J."/>
            <person name="Nusbaum C."/>
            <person name="Birren B."/>
        </authorList>
    </citation>
    <scope>NUCLEOTIDE SEQUENCE</scope>
    <source>
        <strain evidence="2">26406</strain>
    </source>
</reference>
<dbReference type="EMBL" id="JH659334">
    <property type="protein sequence ID" value="EXK36731.1"/>
    <property type="molecule type" value="Genomic_DNA"/>
</dbReference>
<evidence type="ECO:0000256" key="1">
    <source>
        <dbReference type="SAM" id="MobiDB-lite"/>
    </source>
</evidence>
<sequence>MSIEDQFQPVRATGKGSLDPSKKGRQKEAILSRYQEIRGTGRLGTVAKYVM</sequence>
<evidence type="ECO:0000313" key="2">
    <source>
        <dbReference type="EMBL" id="EXK36731.1"/>
    </source>
</evidence>
<dbReference type="VEuPathDB" id="FungiDB:FOMG_09894"/>
<dbReference type="AlphaFoldDB" id="X0AUI3"/>
<name>X0AUI3_FUSOX</name>
<organism evidence="2">
    <name type="scientific">Fusarium oxysporum f. sp. melonis 26406</name>
    <dbReference type="NCBI Taxonomy" id="1089452"/>
    <lineage>
        <taxon>Eukaryota</taxon>
        <taxon>Fungi</taxon>
        <taxon>Dikarya</taxon>
        <taxon>Ascomycota</taxon>
        <taxon>Pezizomycotina</taxon>
        <taxon>Sordariomycetes</taxon>
        <taxon>Hypocreomycetidae</taxon>
        <taxon>Hypocreales</taxon>
        <taxon>Nectriaceae</taxon>
        <taxon>Fusarium</taxon>
        <taxon>Fusarium oxysporum species complex</taxon>
    </lineage>
</organism>